<evidence type="ECO:0000256" key="8">
    <source>
        <dbReference type="ARBA" id="ARBA00022825"/>
    </source>
</evidence>
<feature type="domain" description="EF-hand" evidence="15">
    <location>
        <begin position="18"/>
        <end position="53"/>
    </location>
</feature>
<proteinExistence type="inferred from homology"/>
<dbReference type="Pfam" id="PF13499">
    <property type="entry name" value="EF-hand_7"/>
    <property type="match status" value="1"/>
</dbReference>
<dbReference type="Proteomes" id="UP000887540">
    <property type="component" value="Unplaced"/>
</dbReference>
<dbReference type="InterPro" id="IPR018247">
    <property type="entry name" value="EF_Hand_1_Ca_BS"/>
</dbReference>
<evidence type="ECO:0000256" key="11">
    <source>
        <dbReference type="ARBA" id="ARBA00023136"/>
    </source>
</evidence>
<dbReference type="SMART" id="SM00054">
    <property type="entry name" value="EFh"/>
    <property type="match status" value="2"/>
</dbReference>
<keyword evidence="10 14" id="KW-1133">Transmembrane helix</keyword>
<name>A0A914EB71_9BILA</name>
<feature type="active site" evidence="13">
    <location>
        <position position="300"/>
    </location>
</feature>
<evidence type="ECO:0000256" key="13">
    <source>
        <dbReference type="PIRSR" id="PIRSR037470-50"/>
    </source>
</evidence>
<dbReference type="InterPro" id="IPR017213">
    <property type="entry name" value="Peptidase_S54_rhomboid_met"/>
</dbReference>
<evidence type="ECO:0000256" key="3">
    <source>
        <dbReference type="ARBA" id="ARBA00009045"/>
    </source>
</evidence>
<dbReference type="CDD" id="cd00051">
    <property type="entry name" value="EFh"/>
    <property type="match status" value="1"/>
</dbReference>
<reference evidence="17" key="1">
    <citation type="submission" date="2022-11" db="UniProtKB">
        <authorList>
            <consortium name="WormBaseParasite"/>
        </authorList>
    </citation>
    <scope>IDENTIFICATION</scope>
</reference>
<dbReference type="PROSITE" id="PS00018">
    <property type="entry name" value="EF_HAND_1"/>
    <property type="match status" value="1"/>
</dbReference>
<dbReference type="PANTHER" id="PTHR45840:SF9">
    <property type="entry name" value="INACTIVE RHOMBOID-RELATED PROTEIN 2"/>
    <property type="match status" value="1"/>
</dbReference>
<feature type="transmembrane region" description="Helical" evidence="14">
    <location>
        <begin position="327"/>
        <end position="348"/>
    </location>
</feature>
<feature type="domain" description="EF-hand" evidence="15">
    <location>
        <begin position="56"/>
        <end position="91"/>
    </location>
</feature>
<feature type="transmembrane region" description="Helical" evidence="14">
    <location>
        <begin position="297"/>
        <end position="315"/>
    </location>
</feature>
<dbReference type="InterPro" id="IPR035952">
    <property type="entry name" value="Rhomboid-like_sf"/>
</dbReference>
<sequence length="352" mass="39925">MSSKPVSLPTTLTCENPDECADWYALFRTFDTDNDGFIPTNDLRAIIQRSSYAFGLDDSQAEALVFEVDANKDHLVDFPEFCTLMARAKKMHMRRVILYAARSILPRSQQTDNFRYLLQYNCFPPPVFMITITLVQIGIYLYYALPSKEGIDPLGPVPVGSPYILAPHSKAEIWRYFTYMFIHAGYIHILSNAAVQLLLGIPLELVHKFWRIGLIYLLGVMSGALLFFVFERHTYLAGASGGVYALLSAHVANVIINWSEMEFNWIRAIILSVFIIADISTAVYQRFIENAITKTSYISHLGGFIAGLLLGIVVLRNLRRLAWENYAWWVALVAFILYVIVCVVLMIAPPLF</sequence>
<dbReference type="GO" id="GO:0006508">
    <property type="term" value="P:proteolysis"/>
    <property type="evidence" value="ECO:0007669"/>
    <property type="project" value="UniProtKB-KW"/>
</dbReference>
<dbReference type="SUPFAM" id="SSF47473">
    <property type="entry name" value="EF-hand"/>
    <property type="match status" value="1"/>
</dbReference>
<keyword evidence="16" id="KW-1185">Reference proteome</keyword>
<evidence type="ECO:0000256" key="1">
    <source>
        <dbReference type="ARBA" id="ARBA00000156"/>
    </source>
</evidence>
<dbReference type="SUPFAM" id="SSF144091">
    <property type="entry name" value="Rhomboid-like"/>
    <property type="match status" value="1"/>
</dbReference>
<feature type="active site" description="Nucleophile" evidence="13">
    <location>
        <position position="240"/>
    </location>
</feature>
<comment type="similarity">
    <text evidence="3 12">Belongs to the peptidase S54 family.</text>
</comment>
<evidence type="ECO:0000256" key="9">
    <source>
        <dbReference type="ARBA" id="ARBA00022837"/>
    </source>
</evidence>
<dbReference type="Gene3D" id="1.20.1540.10">
    <property type="entry name" value="Rhomboid-like"/>
    <property type="match status" value="1"/>
</dbReference>
<evidence type="ECO:0000259" key="15">
    <source>
        <dbReference type="PROSITE" id="PS50222"/>
    </source>
</evidence>
<dbReference type="InterPro" id="IPR011992">
    <property type="entry name" value="EF-hand-dom_pair"/>
</dbReference>
<keyword evidence="7" id="KW-0378">Hydrolase</keyword>
<dbReference type="GO" id="GO:0005509">
    <property type="term" value="F:calcium ion binding"/>
    <property type="evidence" value="ECO:0007669"/>
    <property type="project" value="InterPro"/>
</dbReference>
<evidence type="ECO:0000256" key="10">
    <source>
        <dbReference type="ARBA" id="ARBA00022989"/>
    </source>
</evidence>
<dbReference type="PANTHER" id="PTHR45840">
    <property type="entry name" value="RHOMBOID-RELATED PROTEIN"/>
    <property type="match status" value="1"/>
</dbReference>
<dbReference type="PIRSF" id="PIRSF037470">
    <property type="entry name" value="Rhomboid"/>
    <property type="match status" value="1"/>
</dbReference>
<feature type="transmembrane region" description="Helical" evidence="14">
    <location>
        <begin position="213"/>
        <end position="230"/>
    </location>
</feature>
<dbReference type="Gene3D" id="1.10.238.10">
    <property type="entry name" value="EF-hand"/>
    <property type="match status" value="1"/>
</dbReference>
<evidence type="ECO:0000313" key="16">
    <source>
        <dbReference type="Proteomes" id="UP000887540"/>
    </source>
</evidence>
<evidence type="ECO:0000256" key="14">
    <source>
        <dbReference type="SAM" id="Phobius"/>
    </source>
</evidence>
<dbReference type="PROSITE" id="PS50222">
    <property type="entry name" value="EF_HAND_2"/>
    <property type="match status" value="2"/>
</dbReference>
<comment type="catalytic activity">
    <reaction evidence="1">
        <text>Cleaves type-1 transmembrane domains using a catalytic dyad composed of serine and histidine that are contributed by different transmembrane domains.</text>
        <dbReference type="EC" id="3.4.21.105"/>
    </reaction>
</comment>
<keyword evidence="11 14" id="KW-0472">Membrane</keyword>
<dbReference type="WBParaSite" id="ACRNAN_scaffold680.g30485.t1">
    <property type="protein sequence ID" value="ACRNAN_scaffold680.g30485.t1"/>
    <property type="gene ID" value="ACRNAN_scaffold680.g30485"/>
</dbReference>
<feature type="transmembrane region" description="Helical" evidence="14">
    <location>
        <begin position="127"/>
        <end position="145"/>
    </location>
</feature>
<evidence type="ECO:0000256" key="7">
    <source>
        <dbReference type="ARBA" id="ARBA00022801"/>
    </source>
</evidence>
<accession>A0A914EB71</accession>
<evidence type="ECO:0000256" key="12">
    <source>
        <dbReference type="PIRNR" id="PIRNR037470"/>
    </source>
</evidence>
<evidence type="ECO:0000313" key="17">
    <source>
        <dbReference type="WBParaSite" id="ACRNAN_scaffold680.g30485.t1"/>
    </source>
</evidence>
<dbReference type="AlphaFoldDB" id="A0A914EB71"/>
<dbReference type="InterPro" id="IPR002048">
    <property type="entry name" value="EF_hand_dom"/>
</dbReference>
<dbReference type="GO" id="GO:0016020">
    <property type="term" value="C:membrane"/>
    <property type="evidence" value="ECO:0007669"/>
    <property type="project" value="UniProtKB-SubCell"/>
</dbReference>
<feature type="transmembrane region" description="Helical" evidence="14">
    <location>
        <begin position="236"/>
        <end position="256"/>
    </location>
</feature>
<feature type="transmembrane region" description="Helical" evidence="14">
    <location>
        <begin position="176"/>
        <end position="201"/>
    </location>
</feature>
<evidence type="ECO:0000256" key="6">
    <source>
        <dbReference type="ARBA" id="ARBA00022692"/>
    </source>
</evidence>
<keyword evidence="6 14" id="KW-0812">Transmembrane</keyword>
<evidence type="ECO:0000256" key="5">
    <source>
        <dbReference type="ARBA" id="ARBA00022670"/>
    </source>
</evidence>
<protein>
    <recommendedName>
        <fullName evidence="4">rhomboid protease</fullName>
        <ecNumber evidence="4">3.4.21.105</ecNumber>
    </recommendedName>
</protein>
<feature type="transmembrane region" description="Helical" evidence="14">
    <location>
        <begin position="268"/>
        <end position="285"/>
    </location>
</feature>
<dbReference type="GO" id="GO:0004252">
    <property type="term" value="F:serine-type endopeptidase activity"/>
    <property type="evidence" value="ECO:0007669"/>
    <property type="project" value="UniProtKB-UniRule"/>
</dbReference>
<keyword evidence="8" id="KW-0720">Serine protease</keyword>
<keyword evidence="9" id="KW-0106">Calcium</keyword>
<dbReference type="EC" id="3.4.21.105" evidence="4"/>
<organism evidence="16 17">
    <name type="scientific">Acrobeloides nanus</name>
    <dbReference type="NCBI Taxonomy" id="290746"/>
    <lineage>
        <taxon>Eukaryota</taxon>
        <taxon>Metazoa</taxon>
        <taxon>Ecdysozoa</taxon>
        <taxon>Nematoda</taxon>
        <taxon>Chromadorea</taxon>
        <taxon>Rhabditida</taxon>
        <taxon>Tylenchina</taxon>
        <taxon>Cephalobomorpha</taxon>
        <taxon>Cephaloboidea</taxon>
        <taxon>Cephalobidae</taxon>
        <taxon>Acrobeloides</taxon>
    </lineage>
</organism>
<dbReference type="FunFam" id="1.20.1540.10:FF:000007">
    <property type="entry name" value="Rhomboid like 2"/>
    <property type="match status" value="1"/>
</dbReference>
<evidence type="ECO:0000256" key="2">
    <source>
        <dbReference type="ARBA" id="ARBA00004141"/>
    </source>
</evidence>
<evidence type="ECO:0000256" key="4">
    <source>
        <dbReference type="ARBA" id="ARBA00013039"/>
    </source>
</evidence>
<dbReference type="Pfam" id="PF01694">
    <property type="entry name" value="Rhomboid"/>
    <property type="match status" value="1"/>
</dbReference>
<keyword evidence="5" id="KW-0645">Protease</keyword>
<dbReference type="InterPro" id="IPR051739">
    <property type="entry name" value="Rhomboid_IM_Serine_Proteases"/>
</dbReference>
<dbReference type="InterPro" id="IPR022764">
    <property type="entry name" value="Peptidase_S54_rhomboid_dom"/>
</dbReference>
<comment type="subcellular location">
    <subcellularLocation>
        <location evidence="2">Membrane</location>
        <topology evidence="2">Multi-pass membrane protein</topology>
    </subcellularLocation>
</comment>